<dbReference type="PANTHER" id="PTHR11702">
    <property type="entry name" value="DEVELOPMENTALLY REGULATED GTP-BINDING PROTEIN-RELATED"/>
    <property type="match status" value="1"/>
</dbReference>
<evidence type="ECO:0000313" key="6">
    <source>
        <dbReference type="EMBL" id="KAJ4962362.1"/>
    </source>
</evidence>
<dbReference type="PROSITE" id="PS51710">
    <property type="entry name" value="G_OBG"/>
    <property type="match status" value="1"/>
</dbReference>
<dbReference type="NCBIfam" id="TIGR00231">
    <property type="entry name" value="small_GTP"/>
    <property type="match status" value="1"/>
</dbReference>
<dbReference type="Gene3D" id="3.40.50.300">
    <property type="entry name" value="P-loop containing nucleotide triphosphate hydrolases"/>
    <property type="match status" value="1"/>
</dbReference>
<dbReference type="PROSITE" id="PS51883">
    <property type="entry name" value="OBG"/>
    <property type="match status" value="1"/>
</dbReference>
<dbReference type="InterPro" id="IPR036726">
    <property type="entry name" value="GTP1_OBG_dom_sf"/>
</dbReference>
<feature type="domain" description="OBG-type G" evidence="4">
    <location>
        <begin position="275"/>
        <end position="498"/>
    </location>
</feature>
<feature type="domain" description="Obg" evidence="5">
    <location>
        <begin position="75"/>
        <end position="274"/>
    </location>
</feature>
<dbReference type="InterPro" id="IPR031167">
    <property type="entry name" value="G_OBG"/>
</dbReference>
<dbReference type="InterPro" id="IPR045086">
    <property type="entry name" value="OBG_GTPase"/>
</dbReference>
<keyword evidence="7" id="KW-1185">Reference proteome</keyword>
<name>A0A9Q0H9H2_9MAGN</name>
<gene>
    <name evidence="6" type="ORF">NE237_022301</name>
</gene>
<dbReference type="CDD" id="cd01898">
    <property type="entry name" value="Obg"/>
    <property type="match status" value="1"/>
</dbReference>
<dbReference type="SUPFAM" id="SSF82051">
    <property type="entry name" value="Obg GTP-binding protein N-terminal domain"/>
    <property type="match status" value="1"/>
</dbReference>
<dbReference type="InterPro" id="IPR006074">
    <property type="entry name" value="GTP1-OBG_CS"/>
</dbReference>
<dbReference type="PANTHER" id="PTHR11702:SF39">
    <property type="entry name" value="GTP-BINDING PROTEIN OBGC2-RELATED"/>
    <property type="match status" value="1"/>
</dbReference>
<keyword evidence="1" id="KW-0547">Nucleotide-binding</keyword>
<dbReference type="GO" id="GO:0005739">
    <property type="term" value="C:mitochondrion"/>
    <property type="evidence" value="ECO:0007669"/>
    <property type="project" value="TreeGrafter"/>
</dbReference>
<proteinExistence type="predicted"/>
<evidence type="ECO:0000256" key="2">
    <source>
        <dbReference type="ARBA" id="ARBA00023134"/>
    </source>
</evidence>
<dbReference type="Gene3D" id="2.70.210.12">
    <property type="entry name" value="GTP1/OBG domain"/>
    <property type="match status" value="1"/>
</dbReference>
<dbReference type="SUPFAM" id="SSF52540">
    <property type="entry name" value="P-loop containing nucleoside triphosphate hydrolases"/>
    <property type="match status" value="1"/>
</dbReference>
<dbReference type="GO" id="GO:0003924">
    <property type="term" value="F:GTPase activity"/>
    <property type="evidence" value="ECO:0007669"/>
    <property type="project" value="InterPro"/>
</dbReference>
<dbReference type="PRINTS" id="PR00326">
    <property type="entry name" value="GTP1OBG"/>
</dbReference>
<dbReference type="Proteomes" id="UP001141806">
    <property type="component" value="Unassembled WGS sequence"/>
</dbReference>
<dbReference type="Pfam" id="PF01926">
    <property type="entry name" value="MMR_HSR1"/>
    <property type="match status" value="1"/>
</dbReference>
<dbReference type="InterPro" id="IPR027417">
    <property type="entry name" value="P-loop_NTPase"/>
</dbReference>
<dbReference type="InterPro" id="IPR006073">
    <property type="entry name" value="GTP-bd"/>
</dbReference>
<dbReference type="InterPro" id="IPR005225">
    <property type="entry name" value="Small_GTP-bd"/>
</dbReference>
<evidence type="ECO:0000259" key="4">
    <source>
        <dbReference type="PROSITE" id="PS51710"/>
    </source>
</evidence>
<evidence type="ECO:0000256" key="1">
    <source>
        <dbReference type="ARBA" id="ARBA00022741"/>
    </source>
</evidence>
<keyword evidence="2" id="KW-0342">GTP-binding</keyword>
<organism evidence="6 7">
    <name type="scientific">Protea cynaroides</name>
    <dbReference type="NCBI Taxonomy" id="273540"/>
    <lineage>
        <taxon>Eukaryota</taxon>
        <taxon>Viridiplantae</taxon>
        <taxon>Streptophyta</taxon>
        <taxon>Embryophyta</taxon>
        <taxon>Tracheophyta</taxon>
        <taxon>Spermatophyta</taxon>
        <taxon>Magnoliopsida</taxon>
        <taxon>Proteales</taxon>
        <taxon>Proteaceae</taxon>
        <taxon>Protea</taxon>
    </lineage>
</organism>
<dbReference type="InterPro" id="IPR006169">
    <property type="entry name" value="GTP1_OBG_dom"/>
</dbReference>
<dbReference type="GO" id="GO:0005525">
    <property type="term" value="F:GTP binding"/>
    <property type="evidence" value="ECO:0007669"/>
    <property type="project" value="UniProtKB-KW"/>
</dbReference>
<comment type="caution">
    <text evidence="6">The sequence shown here is derived from an EMBL/GenBank/DDBJ whole genome shotgun (WGS) entry which is preliminary data.</text>
</comment>
<dbReference type="GO" id="GO:0042254">
    <property type="term" value="P:ribosome biogenesis"/>
    <property type="evidence" value="ECO:0007669"/>
    <property type="project" value="UniProtKB-UniRule"/>
</dbReference>
<accession>A0A9Q0H9H2</accession>
<feature type="compositionally biased region" description="Polar residues" evidence="3">
    <location>
        <begin position="99"/>
        <end position="108"/>
    </location>
</feature>
<evidence type="ECO:0000313" key="7">
    <source>
        <dbReference type="Proteomes" id="UP001141806"/>
    </source>
</evidence>
<feature type="region of interest" description="Disordered" evidence="3">
    <location>
        <begin position="92"/>
        <end position="124"/>
    </location>
</feature>
<dbReference type="Pfam" id="PF01018">
    <property type="entry name" value="GTP1_OBG"/>
    <property type="match status" value="1"/>
</dbReference>
<dbReference type="OrthoDB" id="347018at2759"/>
<evidence type="ECO:0000256" key="3">
    <source>
        <dbReference type="SAM" id="MobiDB-lite"/>
    </source>
</evidence>
<dbReference type="AlphaFoldDB" id="A0A9Q0H9H2"/>
<evidence type="ECO:0008006" key="8">
    <source>
        <dbReference type="Google" id="ProtNLM"/>
    </source>
</evidence>
<reference evidence="6" key="1">
    <citation type="journal article" date="2023" name="Plant J.">
        <title>The genome of the king protea, Protea cynaroides.</title>
        <authorList>
            <person name="Chang J."/>
            <person name="Duong T.A."/>
            <person name="Schoeman C."/>
            <person name="Ma X."/>
            <person name="Roodt D."/>
            <person name="Barker N."/>
            <person name="Li Z."/>
            <person name="Van de Peer Y."/>
            <person name="Mizrachi E."/>
        </authorList>
    </citation>
    <scope>NUCLEOTIDE SEQUENCE</scope>
    <source>
        <tissue evidence="6">Young leaves</tissue>
    </source>
</reference>
<dbReference type="PROSITE" id="PS00905">
    <property type="entry name" value="GTP1_OBG"/>
    <property type="match status" value="1"/>
</dbReference>
<protein>
    <recommendedName>
        <fullName evidence="8">GTP-binding protein OBGC2</fullName>
    </recommendedName>
</protein>
<sequence>MACLVVSIPSSSSPSSRLLNNSAPSLLCNRLFFSRSFKGQGGHPKKAGVYILKCGITKAKESSSTKPAPFISEPHKYFDQVVITVRSGDGGHGAILSMPQPNQRTPSKSPAKHDKERKKKSSYKRDFDGSLILPMGGHGGDVVIYADEGKDSLLELHKKSRYSAKRGGNVDAMGVLTSQLRDGLAAPTLRIPVPVGTVVKRKRGKLLADLAQPGEEILIARGGQGGISLLEMPEHKRKQLMALTTNVMRDDNDKVLVLGQPGEEVSLELILRVVADVGLVGLPNAGKSTLLAAITLAKPDIADYPFTTLMPNLGRLDGDPSLGAGKYTSEATLADLPGLIEGAHLGKGLGRNFLRHLRRTRLLVHVVDAAAENPVKDYRTVKEELRMYNPEYLERPYVVLLNKIDLPEAFDRLPSLIQEISEIGCNEIPSEPEISNEKVIQSLPLDSEHATTPLVSPNRDQKEKEIEDYSRPLAVVGVSVLKGIRINEMLKEIRAALRKCQDSNKALELSM</sequence>
<evidence type="ECO:0000259" key="5">
    <source>
        <dbReference type="PROSITE" id="PS51883"/>
    </source>
</evidence>
<dbReference type="EMBL" id="JAMYWD010000008">
    <property type="protein sequence ID" value="KAJ4962362.1"/>
    <property type="molecule type" value="Genomic_DNA"/>
</dbReference>